<dbReference type="Pfam" id="PF13561">
    <property type="entry name" value="adh_short_C2"/>
    <property type="match status" value="1"/>
</dbReference>
<keyword evidence="4" id="KW-1185">Reference proteome</keyword>
<dbReference type="PANTHER" id="PTHR43477">
    <property type="entry name" value="DIHYDROANTICAPSIN 7-DEHYDROGENASE"/>
    <property type="match status" value="1"/>
</dbReference>
<protein>
    <submittedName>
        <fullName evidence="3">Short chain dehydrogenase</fullName>
    </submittedName>
</protein>
<dbReference type="AlphaFoldDB" id="W7ITD0"/>
<dbReference type="SUPFAM" id="SSF51735">
    <property type="entry name" value="NAD(P)-binding Rossmann-fold domains"/>
    <property type="match status" value="1"/>
</dbReference>
<dbReference type="Proteomes" id="UP000019277">
    <property type="component" value="Unassembled WGS sequence"/>
</dbReference>
<dbReference type="OrthoDB" id="9787486at2"/>
<accession>W7ITD0</accession>
<dbReference type="eggNOG" id="COG1028">
    <property type="taxonomic scope" value="Bacteria"/>
</dbReference>
<dbReference type="InterPro" id="IPR002347">
    <property type="entry name" value="SDR_fam"/>
</dbReference>
<dbReference type="InterPro" id="IPR051122">
    <property type="entry name" value="SDR_DHRS6-like"/>
</dbReference>
<dbReference type="PRINTS" id="PR00081">
    <property type="entry name" value="GDHRDH"/>
</dbReference>
<evidence type="ECO:0000256" key="2">
    <source>
        <dbReference type="ARBA" id="ARBA00023002"/>
    </source>
</evidence>
<reference evidence="3 4" key="1">
    <citation type="journal article" date="2014" name="Genome Announc.">
        <title>Draft Genome Sequence of the Antitrypanosomally Active Sponge-Associated Bacterium Actinokineospora sp. Strain EG49.</title>
        <authorList>
            <person name="Harjes J."/>
            <person name="Ryu T."/>
            <person name="Abdelmohsen U.R."/>
            <person name="Moitinho-Silva L."/>
            <person name="Horn H."/>
            <person name="Ravasi T."/>
            <person name="Hentschel U."/>
        </authorList>
    </citation>
    <scope>NUCLEOTIDE SEQUENCE [LARGE SCALE GENOMIC DNA]</scope>
    <source>
        <strain evidence="3 4">EG49</strain>
    </source>
</reference>
<dbReference type="Gene3D" id="3.40.50.720">
    <property type="entry name" value="NAD(P)-binding Rossmann-like Domain"/>
    <property type="match status" value="1"/>
</dbReference>
<dbReference type="PANTHER" id="PTHR43477:SF1">
    <property type="entry name" value="DIHYDROANTICAPSIN 7-DEHYDROGENASE"/>
    <property type="match status" value="1"/>
</dbReference>
<proteinExistence type="inferred from homology"/>
<sequence>MRVVVIGASGTIGAAVVEALEPRHEVVRASRESGVPVDIGDSTSVDRMFDVVGGVDAVVCAAAHARSVALGELTGDHLGEALRGKLIGQAMLVSRSIAHLRDGGSITLTAGDFGRQAPGSAVGVLVNEGLQGFVRAAAPDLPRGLRVNVVSPGWVRETQVALGLAELSGVPARVVARSYVDCVEGGFTGRNLFPASNRTPPARGGRR</sequence>
<name>W7ITD0_9PSEU</name>
<dbReference type="STRING" id="909613.UO65_0471"/>
<comment type="caution">
    <text evidence="3">The sequence shown here is derived from an EMBL/GenBank/DDBJ whole genome shotgun (WGS) entry which is preliminary data.</text>
</comment>
<gene>
    <name evidence="3" type="ORF">UO65_0471</name>
</gene>
<dbReference type="NCBIfam" id="NF005754">
    <property type="entry name" value="PRK07578.1"/>
    <property type="match status" value="1"/>
</dbReference>
<evidence type="ECO:0000313" key="4">
    <source>
        <dbReference type="Proteomes" id="UP000019277"/>
    </source>
</evidence>
<dbReference type="RefSeq" id="WP_052020514.1">
    <property type="nucleotide sequence ID" value="NZ_AYXG01000020.1"/>
</dbReference>
<dbReference type="GO" id="GO:0016491">
    <property type="term" value="F:oxidoreductase activity"/>
    <property type="evidence" value="ECO:0007669"/>
    <property type="project" value="UniProtKB-KW"/>
</dbReference>
<keyword evidence="2" id="KW-0560">Oxidoreductase</keyword>
<dbReference type="InterPro" id="IPR036291">
    <property type="entry name" value="NAD(P)-bd_dom_sf"/>
</dbReference>
<dbReference type="EMBL" id="AYXG01000020">
    <property type="protein sequence ID" value="EWC64145.1"/>
    <property type="molecule type" value="Genomic_DNA"/>
</dbReference>
<evidence type="ECO:0000256" key="1">
    <source>
        <dbReference type="ARBA" id="ARBA00006484"/>
    </source>
</evidence>
<organism evidence="3 4">
    <name type="scientific">Actinokineospora spheciospongiae</name>
    <dbReference type="NCBI Taxonomy" id="909613"/>
    <lineage>
        <taxon>Bacteria</taxon>
        <taxon>Bacillati</taxon>
        <taxon>Actinomycetota</taxon>
        <taxon>Actinomycetes</taxon>
        <taxon>Pseudonocardiales</taxon>
        <taxon>Pseudonocardiaceae</taxon>
        <taxon>Actinokineospora</taxon>
    </lineage>
</organism>
<comment type="similarity">
    <text evidence="1">Belongs to the short-chain dehydrogenases/reductases (SDR) family.</text>
</comment>
<evidence type="ECO:0000313" key="3">
    <source>
        <dbReference type="EMBL" id="EWC64145.1"/>
    </source>
</evidence>